<reference evidence="13 14" key="1">
    <citation type="submission" date="2019-09" db="EMBL/GenBank/DDBJ databases">
        <title>Salinarimonas rosea gen. nov., sp. nov., a new member of the a-2 subgroup of the Proteobacteria.</title>
        <authorList>
            <person name="Liu J."/>
        </authorList>
    </citation>
    <scope>NUCLEOTIDE SEQUENCE [LARGE SCALE GENOMIC DNA]</scope>
    <source>
        <strain evidence="13 14">BN140002</strain>
    </source>
</reference>
<keyword evidence="8 9" id="KW-0234">DNA repair</keyword>
<evidence type="ECO:0000256" key="7">
    <source>
        <dbReference type="ARBA" id="ARBA00022801"/>
    </source>
</evidence>
<keyword evidence="9" id="KW-0963">Cytoplasm</keyword>
<dbReference type="GO" id="GO:0005737">
    <property type="term" value="C:cytoplasm"/>
    <property type="evidence" value="ECO:0007669"/>
    <property type="project" value="UniProtKB-SubCell"/>
</dbReference>
<dbReference type="SMART" id="SM00987">
    <property type="entry name" value="UreE_C"/>
    <property type="match status" value="1"/>
</dbReference>
<dbReference type="NCBIfam" id="NF003592">
    <property type="entry name" value="PRK05254.1-5"/>
    <property type="match status" value="1"/>
</dbReference>
<dbReference type="CDD" id="cd10027">
    <property type="entry name" value="UDG-F1-like"/>
    <property type="match status" value="1"/>
</dbReference>
<evidence type="ECO:0000256" key="5">
    <source>
        <dbReference type="ARBA" id="ARBA00018429"/>
    </source>
</evidence>
<dbReference type="AlphaFoldDB" id="A0A5B2VDN1"/>
<comment type="similarity">
    <text evidence="3 9 11">Belongs to the uracil-DNA glycosylase (UDG) superfamily. UNG family.</text>
</comment>
<evidence type="ECO:0000256" key="11">
    <source>
        <dbReference type="RuleBase" id="RU003780"/>
    </source>
</evidence>
<gene>
    <name evidence="9" type="primary">ung</name>
    <name evidence="13" type="ORF">F0L46_14430</name>
</gene>
<evidence type="ECO:0000256" key="6">
    <source>
        <dbReference type="ARBA" id="ARBA00022763"/>
    </source>
</evidence>
<evidence type="ECO:0000313" key="14">
    <source>
        <dbReference type="Proteomes" id="UP000323142"/>
    </source>
</evidence>
<dbReference type="SUPFAM" id="SSF52141">
    <property type="entry name" value="Uracil-DNA glycosylase-like"/>
    <property type="match status" value="1"/>
</dbReference>
<dbReference type="EC" id="3.2.2.27" evidence="4 9"/>
<dbReference type="InterPro" id="IPR002043">
    <property type="entry name" value="UDG_fam1"/>
</dbReference>
<dbReference type="RefSeq" id="WP_149818712.1">
    <property type="nucleotide sequence ID" value="NZ_VUOA01000026.1"/>
</dbReference>
<comment type="function">
    <text evidence="2 9 11">Excises uracil residues from the DNA which can arise as a result of misincorporation of dUMP residues by DNA polymerase or due to deamination of cytosine.</text>
</comment>
<comment type="catalytic activity">
    <reaction evidence="1 9 11">
        <text>Hydrolyzes single-stranded DNA or mismatched double-stranded DNA and polynucleotides, releasing free uracil.</text>
        <dbReference type="EC" id="3.2.2.27"/>
    </reaction>
</comment>
<name>A0A5B2VDN1_9HYPH</name>
<dbReference type="Gene3D" id="3.40.470.10">
    <property type="entry name" value="Uracil-DNA glycosylase-like domain"/>
    <property type="match status" value="1"/>
</dbReference>
<evidence type="ECO:0000313" key="13">
    <source>
        <dbReference type="EMBL" id="KAA2236522.1"/>
    </source>
</evidence>
<evidence type="ECO:0000259" key="12">
    <source>
        <dbReference type="SMART" id="SM00986"/>
    </source>
</evidence>
<dbReference type="NCBIfam" id="NF003589">
    <property type="entry name" value="PRK05254.1-2"/>
    <property type="match status" value="1"/>
</dbReference>
<evidence type="ECO:0000256" key="1">
    <source>
        <dbReference type="ARBA" id="ARBA00001400"/>
    </source>
</evidence>
<dbReference type="OrthoDB" id="9804372at2"/>
<dbReference type="GO" id="GO:0004844">
    <property type="term" value="F:uracil DNA N-glycosylase activity"/>
    <property type="evidence" value="ECO:0007669"/>
    <property type="project" value="UniProtKB-UniRule"/>
</dbReference>
<dbReference type="Proteomes" id="UP000323142">
    <property type="component" value="Unassembled WGS sequence"/>
</dbReference>
<keyword evidence="7 9" id="KW-0378">Hydrolase</keyword>
<comment type="caution">
    <text evidence="13">The sequence shown here is derived from an EMBL/GenBank/DDBJ whole genome shotgun (WGS) entry which is preliminary data.</text>
</comment>
<dbReference type="HAMAP" id="MF_00148">
    <property type="entry name" value="UDG"/>
    <property type="match status" value="1"/>
</dbReference>
<feature type="domain" description="Uracil-DNA glycosylase-like" evidence="12">
    <location>
        <begin position="61"/>
        <end position="221"/>
    </location>
</feature>
<organism evidence="13 14">
    <name type="scientific">Salinarimonas soli</name>
    <dbReference type="NCBI Taxonomy" id="1638099"/>
    <lineage>
        <taxon>Bacteria</taxon>
        <taxon>Pseudomonadati</taxon>
        <taxon>Pseudomonadota</taxon>
        <taxon>Alphaproteobacteria</taxon>
        <taxon>Hyphomicrobiales</taxon>
        <taxon>Salinarimonadaceae</taxon>
        <taxon>Salinarimonas</taxon>
    </lineage>
</organism>
<dbReference type="Pfam" id="PF03167">
    <property type="entry name" value="UDG"/>
    <property type="match status" value="1"/>
</dbReference>
<dbReference type="PANTHER" id="PTHR11264">
    <property type="entry name" value="URACIL-DNA GLYCOSYLASE"/>
    <property type="match status" value="1"/>
</dbReference>
<dbReference type="EMBL" id="VUOA01000026">
    <property type="protein sequence ID" value="KAA2236522.1"/>
    <property type="molecule type" value="Genomic_DNA"/>
</dbReference>
<reference evidence="13 14" key="2">
    <citation type="submission" date="2019-09" db="EMBL/GenBank/DDBJ databases">
        <authorList>
            <person name="Jin C."/>
        </authorList>
    </citation>
    <scope>NUCLEOTIDE SEQUENCE [LARGE SCALE GENOMIC DNA]</scope>
    <source>
        <strain evidence="13 14">BN140002</strain>
    </source>
</reference>
<evidence type="ECO:0000256" key="10">
    <source>
        <dbReference type="PROSITE-ProRule" id="PRU10072"/>
    </source>
</evidence>
<dbReference type="NCBIfam" id="TIGR00628">
    <property type="entry name" value="ung"/>
    <property type="match status" value="1"/>
</dbReference>
<dbReference type="InterPro" id="IPR018085">
    <property type="entry name" value="Ura-DNA_Glyclase_AS"/>
</dbReference>
<protein>
    <recommendedName>
        <fullName evidence="5 9">Uracil-DNA glycosylase</fullName>
        <shortName evidence="9">UDG</shortName>
        <ecNumber evidence="4 9">3.2.2.27</ecNumber>
    </recommendedName>
</protein>
<keyword evidence="14" id="KW-1185">Reference proteome</keyword>
<keyword evidence="13" id="KW-0326">Glycosidase</keyword>
<evidence type="ECO:0000256" key="2">
    <source>
        <dbReference type="ARBA" id="ARBA00002631"/>
    </source>
</evidence>
<evidence type="ECO:0000256" key="9">
    <source>
        <dbReference type="HAMAP-Rule" id="MF_00148"/>
    </source>
</evidence>
<sequence length="233" mass="24618">MGGPVAAALAAFKTNADAKGWSALPFFQDGSAERVAAKVDARIEAGATVLPDPENIFNGLLLTPLESVRAVILGQDPYPTPGDAHGLAFSYVGKRRLPASLQVILKEMAAETGAPTPKRGDLTPWARQGVLLLNTALTVEAGAAGAHLKLGWSDFTDQAMKAVSDTRPAVAFLLWGAPARKRAALVDAGKHLVLEAGHPSPLNRLRDFEGSKPFARANAWFAQKGLPPIDWSL</sequence>
<dbReference type="PROSITE" id="PS00130">
    <property type="entry name" value="U_DNA_GLYCOSYLASE"/>
    <property type="match status" value="1"/>
</dbReference>
<evidence type="ECO:0000256" key="3">
    <source>
        <dbReference type="ARBA" id="ARBA00008184"/>
    </source>
</evidence>
<dbReference type="NCBIfam" id="NF003588">
    <property type="entry name" value="PRK05254.1-1"/>
    <property type="match status" value="1"/>
</dbReference>
<accession>A0A5B2VDN1</accession>
<feature type="active site" description="Proton acceptor" evidence="9 10">
    <location>
        <position position="76"/>
    </location>
</feature>
<evidence type="ECO:0000256" key="8">
    <source>
        <dbReference type="ARBA" id="ARBA00023204"/>
    </source>
</evidence>
<dbReference type="InterPro" id="IPR036895">
    <property type="entry name" value="Uracil-DNA_glycosylase-like_sf"/>
</dbReference>
<dbReference type="SMART" id="SM00986">
    <property type="entry name" value="UDG"/>
    <property type="match status" value="1"/>
</dbReference>
<dbReference type="PANTHER" id="PTHR11264:SF0">
    <property type="entry name" value="URACIL-DNA GLYCOSYLASE"/>
    <property type="match status" value="1"/>
</dbReference>
<dbReference type="InterPro" id="IPR005122">
    <property type="entry name" value="Uracil-DNA_glycosylase-like"/>
</dbReference>
<comment type="subcellular location">
    <subcellularLocation>
        <location evidence="9">Cytoplasm</location>
    </subcellularLocation>
</comment>
<dbReference type="GO" id="GO:0097510">
    <property type="term" value="P:base-excision repair, AP site formation via deaminated base removal"/>
    <property type="evidence" value="ECO:0007669"/>
    <property type="project" value="TreeGrafter"/>
</dbReference>
<proteinExistence type="inferred from homology"/>
<keyword evidence="6 9" id="KW-0227">DNA damage</keyword>
<evidence type="ECO:0000256" key="4">
    <source>
        <dbReference type="ARBA" id="ARBA00012030"/>
    </source>
</evidence>